<name>A0A316VHH7_9BASI</name>
<dbReference type="RefSeq" id="XP_025357282.1">
    <property type="nucleotide sequence ID" value="XM_025501312.1"/>
</dbReference>
<sequence>MFTLPQAVPFGICTRSLGRSGGGHYILDILDQCAKNGLWTIEVAHECLEGYAKTLEGYNDPKEAIREVARLCNERAHSLGLVLTVLDAFENYEGLIDRSKHVEQFEDFQFWIELCGIMGIEYIQIPASFQPTDLLSKDEDLIIEDLRKVADAGLSVIPPVKIAYEPLGWSTYIKTWEQGLEIVKKVNRSNFGLCLDTFHIASLLSHSPETKDGLREGGDIVLKESLERLRKIDPNDIFIYQVSDGAHLLPPIPQSVYSEDGIDPLFAWSKHGRPFPGEGYFPVKEISQAIFATGFRGPTILETFEDDGFDTRKNLLAERANRAVGSWIQLGKSLGLAPFHPPTPKGQNKLGTCTVNIGDYELFSLEDKLYACASVGHQAIDLYEDDFLHYLSLTQGANKQNLWEPNPIHLAAAKKIGDLCASLGMQIICFQPLIDVEGLTKEEDRKAAAEKVKAYFPYMRALRTNITYITTNRSYNFEDNTGDIRSISADLALFADLAADYSRADKGPLLKIGYEPLSWGSHINTFDKAWEAVQLADRENLGIVLDTFNLLAVEYADPYNPQGHGRLYDTLQQSSDAIHTRLSQLVQMIPGDKIFVVQVADACLVNPKALKPPTPADKKWTSEHEPKYRQWSTSYRLFPNEQSLGGYLPVAECLAAILATGYEGPLTLEIFNDSIHVNEPDVVARHAKRSFIGIESCVVEAQSRKADYVTFKSL</sequence>
<dbReference type="STRING" id="1280837.A0A316VHH7"/>
<gene>
    <name evidence="2" type="ORF">FA14DRAFT_183300</name>
</gene>
<dbReference type="OrthoDB" id="5360893at2759"/>
<organism evidence="2 3">
    <name type="scientific">Meira miltonrushii</name>
    <dbReference type="NCBI Taxonomy" id="1280837"/>
    <lineage>
        <taxon>Eukaryota</taxon>
        <taxon>Fungi</taxon>
        <taxon>Dikarya</taxon>
        <taxon>Basidiomycota</taxon>
        <taxon>Ustilaginomycotina</taxon>
        <taxon>Exobasidiomycetes</taxon>
        <taxon>Exobasidiales</taxon>
        <taxon>Brachybasidiaceae</taxon>
        <taxon>Meira</taxon>
    </lineage>
</organism>
<evidence type="ECO:0000313" key="3">
    <source>
        <dbReference type="Proteomes" id="UP000245771"/>
    </source>
</evidence>
<dbReference type="PANTHER" id="PTHR12110:SF21">
    <property type="entry name" value="XYLOSE ISOMERASE-LIKE TIM BARREL DOMAIN-CONTAINING PROTEIN"/>
    <property type="match status" value="1"/>
</dbReference>
<dbReference type="EMBL" id="KZ819602">
    <property type="protein sequence ID" value="PWN36980.1"/>
    <property type="molecule type" value="Genomic_DNA"/>
</dbReference>
<dbReference type="InterPro" id="IPR013022">
    <property type="entry name" value="Xyl_isomerase-like_TIM-brl"/>
</dbReference>
<evidence type="ECO:0000313" key="2">
    <source>
        <dbReference type="EMBL" id="PWN36980.1"/>
    </source>
</evidence>
<dbReference type="GO" id="GO:0016853">
    <property type="term" value="F:isomerase activity"/>
    <property type="evidence" value="ECO:0007669"/>
    <property type="project" value="UniProtKB-KW"/>
</dbReference>
<dbReference type="Gene3D" id="3.20.20.150">
    <property type="entry name" value="Divalent-metal-dependent TIM barrel enzymes"/>
    <property type="match status" value="2"/>
</dbReference>
<dbReference type="InterPro" id="IPR036237">
    <property type="entry name" value="Xyl_isomerase-like_sf"/>
</dbReference>
<dbReference type="InParanoid" id="A0A316VHH7"/>
<dbReference type="PANTHER" id="PTHR12110">
    <property type="entry name" value="HYDROXYPYRUVATE ISOMERASE"/>
    <property type="match status" value="1"/>
</dbReference>
<reference evidence="2 3" key="1">
    <citation type="journal article" date="2018" name="Mol. Biol. Evol.">
        <title>Broad Genomic Sampling Reveals a Smut Pathogenic Ancestry of the Fungal Clade Ustilaginomycotina.</title>
        <authorList>
            <person name="Kijpornyongpan T."/>
            <person name="Mondo S.J."/>
            <person name="Barry K."/>
            <person name="Sandor L."/>
            <person name="Lee J."/>
            <person name="Lipzen A."/>
            <person name="Pangilinan J."/>
            <person name="LaButti K."/>
            <person name="Hainaut M."/>
            <person name="Henrissat B."/>
            <person name="Grigoriev I.V."/>
            <person name="Spatafora J.W."/>
            <person name="Aime M.C."/>
        </authorList>
    </citation>
    <scope>NUCLEOTIDE SEQUENCE [LARGE SCALE GENOMIC DNA]</scope>
    <source>
        <strain evidence="2 3">MCA 3882</strain>
    </source>
</reference>
<dbReference type="InterPro" id="IPR050312">
    <property type="entry name" value="IolE/XylAMocC-like"/>
</dbReference>
<dbReference type="Proteomes" id="UP000245771">
    <property type="component" value="Unassembled WGS sequence"/>
</dbReference>
<accession>A0A316VHH7</accession>
<evidence type="ECO:0000259" key="1">
    <source>
        <dbReference type="Pfam" id="PF01261"/>
    </source>
</evidence>
<protein>
    <submittedName>
        <fullName evidence="2">Xylose isomerase-like protein</fullName>
    </submittedName>
</protein>
<proteinExistence type="predicted"/>
<dbReference type="AlphaFoldDB" id="A0A316VHH7"/>
<feature type="domain" description="Xylose isomerase-like TIM barrel" evidence="1">
    <location>
        <begin position="404"/>
        <end position="684"/>
    </location>
</feature>
<keyword evidence="2" id="KW-0413">Isomerase</keyword>
<dbReference type="GeneID" id="37023093"/>
<feature type="domain" description="Xylose isomerase-like TIM barrel" evidence="1">
    <location>
        <begin position="30"/>
        <end position="312"/>
    </location>
</feature>
<dbReference type="Pfam" id="PF01261">
    <property type="entry name" value="AP_endonuc_2"/>
    <property type="match status" value="2"/>
</dbReference>
<keyword evidence="3" id="KW-1185">Reference proteome</keyword>
<dbReference type="SUPFAM" id="SSF51658">
    <property type="entry name" value="Xylose isomerase-like"/>
    <property type="match status" value="2"/>
</dbReference>